<keyword evidence="2" id="KW-1185">Reference proteome</keyword>
<sequence length="94" mass="11470">MISDDMVIKRWFAFKYCLAMVTRILFRYNTTPRSYICNKLFMIFDDMVIKKFLPSECRIAMHTLYSFNMILSFKMFCYFVNCQGFFRTTFYTTT</sequence>
<protein>
    <submittedName>
        <fullName evidence="1">Uncharacterized protein</fullName>
    </submittedName>
</protein>
<proteinExistence type="predicted"/>
<evidence type="ECO:0000313" key="2">
    <source>
        <dbReference type="Proteomes" id="UP000410492"/>
    </source>
</evidence>
<gene>
    <name evidence="1" type="ORF">CALMAC_LOCUS9831</name>
</gene>
<name>A0A653CKN7_CALMS</name>
<accession>A0A653CKN7</accession>
<dbReference type="EMBL" id="CAACVG010008077">
    <property type="protein sequence ID" value="VEN48343.1"/>
    <property type="molecule type" value="Genomic_DNA"/>
</dbReference>
<dbReference type="AlphaFoldDB" id="A0A653CKN7"/>
<reference evidence="1 2" key="1">
    <citation type="submission" date="2019-01" db="EMBL/GenBank/DDBJ databases">
        <authorList>
            <person name="Sayadi A."/>
        </authorList>
    </citation>
    <scope>NUCLEOTIDE SEQUENCE [LARGE SCALE GENOMIC DNA]</scope>
</reference>
<organism evidence="1 2">
    <name type="scientific">Callosobruchus maculatus</name>
    <name type="common">Southern cowpea weevil</name>
    <name type="synonym">Pulse bruchid</name>
    <dbReference type="NCBI Taxonomy" id="64391"/>
    <lineage>
        <taxon>Eukaryota</taxon>
        <taxon>Metazoa</taxon>
        <taxon>Ecdysozoa</taxon>
        <taxon>Arthropoda</taxon>
        <taxon>Hexapoda</taxon>
        <taxon>Insecta</taxon>
        <taxon>Pterygota</taxon>
        <taxon>Neoptera</taxon>
        <taxon>Endopterygota</taxon>
        <taxon>Coleoptera</taxon>
        <taxon>Polyphaga</taxon>
        <taxon>Cucujiformia</taxon>
        <taxon>Chrysomeloidea</taxon>
        <taxon>Chrysomelidae</taxon>
        <taxon>Bruchinae</taxon>
        <taxon>Bruchini</taxon>
        <taxon>Callosobruchus</taxon>
    </lineage>
</organism>
<evidence type="ECO:0000313" key="1">
    <source>
        <dbReference type="EMBL" id="VEN48343.1"/>
    </source>
</evidence>
<dbReference type="Proteomes" id="UP000410492">
    <property type="component" value="Unassembled WGS sequence"/>
</dbReference>